<dbReference type="GO" id="GO:0016491">
    <property type="term" value="F:oxidoreductase activity"/>
    <property type="evidence" value="ECO:0007669"/>
    <property type="project" value="InterPro"/>
</dbReference>
<dbReference type="Proteomes" id="UP000516173">
    <property type="component" value="Chromosome"/>
</dbReference>
<dbReference type="SMART" id="SM00829">
    <property type="entry name" value="PKS_ER"/>
    <property type="match status" value="1"/>
</dbReference>
<sequence length="306" mass="31390">MARAVRFDRYGDVDVLDVVEVPDPKPGAGQVVVAVVAAGINPGESKIRAGLLHERWPATFPSGQGSDLAGRITALGAGVSGIAVGDEVVGFTHQRASHATHVVVPVDQVAPKPAGLSWEVAGSLFVAGTTAFAAVRAVEAKEGDTVAVSAAAGGVGTVAVQLLRARGATVIGIAGPGNADWLRSLGVMPVEYGDGLAERIRAAAPDGLDAFLDFHGSGYVDLALELGVPPERVDTVIDFAAVEKYGVKAEGNAAADTIDVVAELADLAAAGTLTIPIAATYPLDRVRDAYRELERGHTRGKIVLRP</sequence>
<proteinExistence type="predicted"/>
<dbReference type="Pfam" id="PF13602">
    <property type="entry name" value="ADH_zinc_N_2"/>
    <property type="match status" value="1"/>
</dbReference>
<gene>
    <name evidence="2" type="ORF">NWFMUON74_53000</name>
</gene>
<dbReference type="InterPro" id="IPR036291">
    <property type="entry name" value="NAD(P)-bd_dom_sf"/>
</dbReference>
<dbReference type="PANTHER" id="PTHR43482:SF1">
    <property type="entry name" value="PROTEIN AST1-RELATED"/>
    <property type="match status" value="1"/>
</dbReference>
<dbReference type="SUPFAM" id="SSF50129">
    <property type="entry name" value="GroES-like"/>
    <property type="match status" value="1"/>
</dbReference>
<feature type="domain" description="Enoyl reductase (ER)" evidence="1">
    <location>
        <begin position="11"/>
        <end position="304"/>
    </location>
</feature>
<evidence type="ECO:0000313" key="3">
    <source>
        <dbReference type="Proteomes" id="UP000516173"/>
    </source>
</evidence>
<dbReference type="PANTHER" id="PTHR43482">
    <property type="entry name" value="PROTEIN AST1-RELATED"/>
    <property type="match status" value="1"/>
</dbReference>
<keyword evidence="3" id="KW-1185">Reference proteome</keyword>
<name>A0A7G1KQH6_9NOCA</name>
<organism evidence="2 3">
    <name type="scientific">Nocardia wallacei</name>
    <dbReference type="NCBI Taxonomy" id="480035"/>
    <lineage>
        <taxon>Bacteria</taxon>
        <taxon>Bacillati</taxon>
        <taxon>Actinomycetota</taxon>
        <taxon>Actinomycetes</taxon>
        <taxon>Mycobacteriales</taxon>
        <taxon>Nocardiaceae</taxon>
        <taxon>Nocardia</taxon>
    </lineage>
</organism>
<dbReference type="InterPro" id="IPR013154">
    <property type="entry name" value="ADH-like_N"/>
</dbReference>
<dbReference type="GeneID" id="80349739"/>
<dbReference type="InterPro" id="IPR011032">
    <property type="entry name" value="GroES-like_sf"/>
</dbReference>
<dbReference type="RefSeq" id="WP_187684420.1">
    <property type="nucleotide sequence ID" value="NZ_AP023396.1"/>
</dbReference>
<dbReference type="AlphaFoldDB" id="A0A7G1KQH6"/>
<dbReference type="InterPro" id="IPR052585">
    <property type="entry name" value="Lipid_raft_assoc_Zn_ADH"/>
</dbReference>
<dbReference type="KEGG" id="nwl:NWFMUON74_53000"/>
<accession>A0A7G1KQH6</accession>
<evidence type="ECO:0000259" key="1">
    <source>
        <dbReference type="SMART" id="SM00829"/>
    </source>
</evidence>
<dbReference type="CDD" id="cd05289">
    <property type="entry name" value="MDR_like_2"/>
    <property type="match status" value="1"/>
</dbReference>
<dbReference type="EMBL" id="AP023396">
    <property type="protein sequence ID" value="BCK57528.1"/>
    <property type="molecule type" value="Genomic_DNA"/>
</dbReference>
<dbReference type="Pfam" id="PF08240">
    <property type="entry name" value="ADH_N"/>
    <property type="match status" value="1"/>
</dbReference>
<dbReference type="Gene3D" id="3.90.180.10">
    <property type="entry name" value="Medium-chain alcohol dehydrogenases, catalytic domain"/>
    <property type="match status" value="1"/>
</dbReference>
<dbReference type="InterPro" id="IPR020843">
    <property type="entry name" value="ER"/>
</dbReference>
<dbReference type="Gene3D" id="3.40.50.720">
    <property type="entry name" value="NAD(P)-binding Rossmann-like Domain"/>
    <property type="match status" value="1"/>
</dbReference>
<evidence type="ECO:0000313" key="2">
    <source>
        <dbReference type="EMBL" id="BCK57528.1"/>
    </source>
</evidence>
<dbReference type="SUPFAM" id="SSF51735">
    <property type="entry name" value="NAD(P)-binding Rossmann-fold domains"/>
    <property type="match status" value="1"/>
</dbReference>
<reference evidence="2 3" key="1">
    <citation type="submission" date="2020-08" db="EMBL/GenBank/DDBJ databases">
        <title>Genome Sequencing of Nocardia wallacei strain FMUON74 and assembly.</title>
        <authorList>
            <person name="Toyokawa M."/>
            <person name="Uesaka K."/>
        </authorList>
    </citation>
    <scope>NUCLEOTIDE SEQUENCE [LARGE SCALE GENOMIC DNA]</scope>
    <source>
        <strain evidence="2 3">FMUON74</strain>
    </source>
</reference>
<protein>
    <submittedName>
        <fullName evidence="2">NADPH:quinone reductase</fullName>
    </submittedName>
</protein>